<accession>S8DY25</accession>
<dbReference type="InParanoid" id="S8DY25"/>
<name>S8DY25_FOMSC</name>
<evidence type="ECO:0000313" key="2">
    <source>
        <dbReference type="Proteomes" id="UP000015241"/>
    </source>
</evidence>
<keyword evidence="2" id="KW-1185">Reference proteome</keyword>
<dbReference type="AlphaFoldDB" id="S8DY25"/>
<reference evidence="1 2" key="1">
    <citation type="journal article" date="2012" name="Science">
        <title>The Paleozoic origin of enzymatic lignin decomposition reconstructed from 31 fungal genomes.</title>
        <authorList>
            <person name="Floudas D."/>
            <person name="Binder M."/>
            <person name="Riley R."/>
            <person name="Barry K."/>
            <person name="Blanchette R.A."/>
            <person name="Henrissat B."/>
            <person name="Martinez A.T."/>
            <person name="Otillar R."/>
            <person name="Spatafora J.W."/>
            <person name="Yadav J.S."/>
            <person name="Aerts A."/>
            <person name="Benoit I."/>
            <person name="Boyd A."/>
            <person name="Carlson A."/>
            <person name="Copeland A."/>
            <person name="Coutinho P.M."/>
            <person name="de Vries R.P."/>
            <person name="Ferreira P."/>
            <person name="Findley K."/>
            <person name="Foster B."/>
            <person name="Gaskell J."/>
            <person name="Glotzer D."/>
            <person name="Gorecki P."/>
            <person name="Heitman J."/>
            <person name="Hesse C."/>
            <person name="Hori C."/>
            <person name="Igarashi K."/>
            <person name="Jurgens J.A."/>
            <person name="Kallen N."/>
            <person name="Kersten P."/>
            <person name="Kohler A."/>
            <person name="Kuees U."/>
            <person name="Kumar T.K.A."/>
            <person name="Kuo A."/>
            <person name="LaButti K."/>
            <person name="Larrondo L.F."/>
            <person name="Lindquist E."/>
            <person name="Ling A."/>
            <person name="Lombard V."/>
            <person name="Lucas S."/>
            <person name="Lundell T."/>
            <person name="Martin R."/>
            <person name="McLaughlin D.J."/>
            <person name="Morgenstern I."/>
            <person name="Morin E."/>
            <person name="Murat C."/>
            <person name="Nagy L.G."/>
            <person name="Nolan M."/>
            <person name="Ohm R.A."/>
            <person name="Patyshakuliyeva A."/>
            <person name="Rokas A."/>
            <person name="Ruiz-Duenas F.J."/>
            <person name="Sabat G."/>
            <person name="Salamov A."/>
            <person name="Samejima M."/>
            <person name="Schmutz J."/>
            <person name="Slot J.C."/>
            <person name="St John F."/>
            <person name="Stenlid J."/>
            <person name="Sun H."/>
            <person name="Sun S."/>
            <person name="Syed K."/>
            <person name="Tsang A."/>
            <person name="Wiebenga A."/>
            <person name="Young D."/>
            <person name="Pisabarro A."/>
            <person name="Eastwood D.C."/>
            <person name="Martin F."/>
            <person name="Cullen D."/>
            <person name="Grigoriev I.V."/>
            <person name="Hibbett D.S."/>
        </authorList>
    </citation>
    <scope>NUCLEOTIDE SEQUENCE</scope>
    <source>
        <strain evidence="2">FP-58527</strain>
    </source>
</reference>
<organism evidence="1 2">
    <name type="scientific">Fomitopsis schrenkii</name>
    <name type="common">Brown rot fungus</name>
    <dbReference type="NCBI Taxonomy" id="2126942"/>
    <lineage>
        <taxon>Eukaryota</taxon>
        <taxon>Fungi</taxon>
        <taxon>Dikarya</taxon>
        <taxon>Basidiomycota</taxon>
        <taxon>Agaricomycotina</taxon>
        <taxon>Agaricomycetes</taxon>
        <taxon>Polyporales</taxon>
        <taxon>Fomitopsis</taxon>
    </lineage>
</organism>
<dbReference type="Proteomes" id="UP000015241">
    <property type="component" value="Unassembled WGS sequence"/>
</dbReference>
<dbReference type="HOGENOM" id="CLU_616820_0_0_1"/>
<protein>
    <submittedName>
        <fullName evidence="1">Uncharacterized protein</fullName>
    </submittedName>
</protein>
<sequence length="444" mass="51009">MANISADRIVLVSASYNVSMLYRAIFRALDDCIPEYTTDKEAQTMAESDAANSFLAWLEMQPVEFPLHFGASPPTILALTTITEELDRLQGMTVALSNVLVTLIHQDDRVEIITSLHLQDRPVEATQDLVARVAIVGIRSAARRGQHILDRVKEETGCVLRDLWRTPTVLPLLYSEYHGEHIGLNQAIKSDTVISEYLTGNDGSDGDVPFHCRVDGDNHAQYAVQEREWRMRVVAHVEMSLTSHEWEMFVGADPNDPDDDGREWADMIMGRYERVRPKVYNYLQRSLEVCARPEYQPNPIVRYPLWWLELTTNPSARVKAGTYRFTVDALSALLEWHADEITHWDAQIVSCKHGAPDTMTALSLTLERETDEVLRSSWILRQMVHCHRMLTRLACMREDVEAIDIAVWNAKERHAQTLQYEEYISMAMHWFLDTKKMYKDMISE</sequence>
<gene>
    <name evidence="1" type="ORF">FOMPIDRAFT_1052019</name>
</gene>
<evidence type="ECO:0000313" key="1">
    <source>
        <dbReference type="EMBL" id="EPS97956.1"/>
    </source>
</evidence>
<proteinExistence type="predicted"/>
<dbReference type="EMBL" id="KE504171">
    <property type="protein sequence ID" value="EPS97956.1"/>
    <property type="molecule type" value="Genomic_DNA"/>
</dbReference>